<dbReference type="OrthoDB" id="7828543at2"/>
<keyword evidence="3" id="KW-0966">Cell projection</keyword>
<accession>A0A085TYA8</accession>
<dbReference type="eggNOG" id="ENOG50331JN">
    <property type="taxonomic scope" value="Bacteria"/>
</dbReference>
<dbReference type="STRING" id="1317124.DW2_07073"/>
<gene>
    <name evidence="3" type="ORF">DW2_07073</name>
</gene>
<evidence type="ECO:0000313" key="4">
    <source>
        <dbReference type="Proteomes" id="UP000028607"/>
    </source>
</evidence>
<evidence type="ECO:0000313" key="3">
    <source>
        <dbReference type="EMBL" id="KFE35705.1"/>
    </source>
</evidence>
<protein>
    <submittedName>
        <fullName evidence="3">Flagellar hook-length control protein</fullName>
    </submittedName>
</protein>
<dbReference type="InterPro" id="IPR038610">
    <property type="entry name" value="FliK-like_C_sf"/>
</dbReference>
<dbReference type="PATRIC" id="fig|1317124.6.peg.1433"/>
<feature type="region of interest" description="Disordered" evidence="1">
    <location>
        <begin position="253"/>
        <end position="283"/>
    </location>
</feature>
<feature type="compositionally biased region" description="Low complexity" evidence="1">
    <location>
        <begin position="210"/>
        <end position="220"/>
    </location>
</feature>
<feature type="compositionally biased region" description="Polar residues" evidence="1">
    <location>
        <begin position="309"/>
        <end position="323"/>
    </location>
</feature>
<feature type="region of interest" description="Disordered" evidence="1">
    <location>
        <begin position="133"/>
        <end position="152"/>
    </location>
</feature>
<dbReference type="InterPro" id="IPR021136">
    <property type="entry name" value="Flagellar_hook_control-like_C"/>
</dbReference>
<sequence length="456" mass="45931">MDAKAATLLNTTTPISGAGRKPAGSEQTGFGTLLQGAQTSSLAQGKGGAVLAVSAGGAAGATLLADIPALQTELVGKLQKVRDGALAELANGKPVGAVLSELGASLAKVLAGFDAAHGTKLREVLVRSLNGISPQAGSTVEKPASGKPGGASESIDEVFASLLMSLGLPGMAPERVPLQKGGAEVQSAAALLPARSTGETPPLAVHPKPEAAQAPAATPLPQGPADPAPNLPAAELRENGMDPRVRAVLEAATKGAGKTGKSDAQAAGLPVEPGKGDPKPGSLFAEAARAGALPDTAVARLTQHDGGATQRSEAVAQSGQPAAQPSPRFAAFLATQLRRADLHEGRTRVALTPRGLGDIEIDVERDKRGQINVVVRAESPAVLSALRGDRDTLANILAGQGIQMDSGTLDFEQFGGHGGQGEERSAGTGANFEDDVPVLGADWQPTILDGQVDIRT</sequence>
<keyword evidence="3" id="KW-0282">Flagellum</keyword>
<feature type="region of interest" description="Disordered" evidence="1">
    <location>
        <begin position="197"/>
        <end position="235"/>
    </location>
</feature>
<feature type="domain" description="Flagellar hook-length control protein-like C-terminal" evidence="2">
    <location>
        <begin position="344"/>
        <end position="407"/>
    </location>
</feature>
<dbReference type="CDD" id="cd17470">
    <property type="entry name" value="T3SS_Flik_C"/>
    <property type="match status" value="1"/>
</dbReference>
<reference evidence="4" key="1">
    <citation type="submission" date="2013-04" db="EMBL/GenBank/DDBJ databases">
        <title>Thioclava sp. 13D2W-2 Genome Sequencing.</title>
        <authorList>
            <person name="Lai Q."/>
            <person name="Li G."/>
            <person name="Shao Z."/>
        </authorList>
    </citation>
    <scope>NUCLEOTIDE SEQUENCE [LARGE SCALE GENOMIC DNA]</scope>
    <source>
        <strain evidence="4">13D2W-2</strain>
    </source>
</reference>
<organism evidence="3 4">
    <name type="scientific">Thioclava atlantica</name>
    <dbReference type="NCBI Taxonomy" id="1317124"/>
    <lineage>
        <taxon>Bacteria</taxon>
        <taxon>Pseudomonadati</taxon>
        <taxon>Pseudomonadota</taxon>
        <taxon>Alphaproteobacteria</taxon>
        <taxon>Rhodobacterales</taxon>
        <taxon>Paracoccaceae</taxon>
        <taxon>Thioclava</taxon>
    </lineage>
</organism>
<evidence type="ECO:0000259" key="2">
    <source>
        <dbReference type="Pfam" id="PF02120"/>
    </source>
</evidence>
<feature type="region of interest" description="Disordered" evidence="1">
    <location>
        <begin position="305"/>
        <end position="325"/>
    </location>
</feature>
<name>A0A085TYA8_9RHOB</name>
<keyword evidence="3" id="KW-0969">Cilium</keyword>
<proteinExistence type="predicted"/>
<dbReference type="RefSeq" id="WP_038144916.1">
    <property type="nucleotide sequence ID" value="NZ_AQRC01000004.1"/>
</dbReference>
<keyword evidence="4" id="KW-1185">Reference proteome</keyword>
<dbReference type="AlphaFoldDB" id="A0A085TYA8"/>
<dbReference type="Proteomes" id="UP000028607">
    <property type="component" value="Unassembled WGS sequence"/>
</dbReference>
<feature type="compositionally biased region" description="Pro residues" evidence="1">
    <location>
        <begin position="221"/>
        <end position="230"/>
    </location>
</feature>
<dbReference type="Gene3D" id="3.30.750.140">
    <property type="match status" value="1"/>
</dbReference>
<dbReference type="EMBL" id="AQRC01000004">
    <property type="protein sequence ID" value="KFE35705.1"/>
    <property type="molecule type" value="Genomic_DNA"/>
</dbReference>
<dbReference type="Pfam" id="PF02120">
    <property type="entry name" value="Flg_hook"/>
    <property type="match status" value="1"/>
</dbReference>
<comment type="caution">
    <text evidence="3">The sequence shown here is derived from an EMBL/GenBank/DDBJ whole genome shotgun (WGS) entry which is preliminary data.</text>
</comment>
<feature type="region of interest" description="Disordered" evidence="1">
    <location>
        <begin position="410"/>
        <end position="434"/>
    </location>
</feature>
<reference evidence="3 4" key="2">
    <citation type="journal article" date="2015" name="Antonie Van Leeuwenhoek">
        <title>Thioclava indica sp. nov., isolated from surface seawater of the Indian Ocean.</title>
        <authorList>
            <person name="Liu Y."/>
            <person name="Lai Q."/>
            <person name="Du J."/>
            <person name="Xu H."/>
            <person name="Jiang L."/>
            <person name="Shao Z."/>
        </authorList>
    </citation>
    <scope>NUCLEOTIDE SEQUENCE [LARGE SCALE GENOMIC DNA]</scope>
    <source>
        <strain evidence="3 4">13D2W-2</strain>
    </source>
</reference>
<feature type="region of interest" description="Disordered" evidence="1">
    <location>
        <begin position="1"/>
        <end position="30"/>
    </location>
</feature>
<evidence type="ECO:0000256" key="1">
    <source>
        <dbReference type="SAM" id="MobiDB-lite"/>
    </source>
</evidence>